<name>A0A937CU76_9BURK</name>
<dbReference type="RefSeq" id="WP_201674349.1">
    <property type="nucleotide sequence ID" value="NZ_JAEQNE010000002.1"/>
</dbReference>
<evidence type="ECO:0000313" key="1">
    <source>
        <dbReference type="EMBL" id="MBL0391742.1"/>
    </source>
</evidence>
<evidence type="ECO:0000313" key="2">
    <source>
        <dbReference type="Proteomes" id="UP000599109"/>
    </source>
</evidence>
<dbReference type="Proteomes" id="UP000599109">
    <property type="component" value="Unassembled WGS sequence"/>
</dbReference>
<organism evidence="1 2">
    <name type="scientific">Ramlibacter monticola</name>
    <dbReference type="NCBI Taxonomy" id="1926872"/>
    <lineage>
        <taxon>Bacteria</taxon>
        <taxon>Pseudomonadati</taxon>
        <taxon>Pseudomonadota</taxon>
        <taxon>Betaproteobacteria</taxon>
        <taxon>Burkholderiales</taxon>
        <taxon>Comamonadaceae</taxon>
        <taxon>Ramlibacter</taxon>
    </lineage>
</organism>
<sequence length="205" mass="22034">MPLLHALPGTPEGSPPLRVHGADDLERPLVEDFIRTVYAQHYGATLDAFMPVLVSLADEEGQVIAAAGYRCAAEGPLFLEQYLHLPVERALAPHAARPLARREVVEIGQLAAGRPGAGRRLMLRLGPHLAQRQYRWVVATLTRELRQLMARMGIAPLALAAADPAVLGDAAAQWGSYYEHEPVVLAGEIHAALRRLARATAGGGA</sequence>
<dbReference type="AlphaFoldDB" id="A0A937CU76"/>
<proteinExistence type="predicted"/>
<dbReference type="EMBL" id="JAEQNE010000002">
    <property type="protein sequence ID" value="MBL0391742.1"/>
    <property type="molecule type" value="Genomic_DNA"/>
</dbReference>
<protein>
    <submittedName>
        <fullName evidence="1">Thermostable hemolysin</fullName>
    </submittedName>
</protein>
<dbReference type="Pfam" id="PF12261">
    <property type="entry name" value="T_hemolysin"/>
    <property type="match status" value="1"/>
</dbReference>
<comment type="caution">
    <text evidence="1">The sequence shown here is derived from an EMBL/GenBank/DDBJ whole genome shotgun (WGS) entry which is preliminary data.</text>
</comment>
<accession>A0A937CU76</accession>
<gene>
    <name evidence="1" type="ORF">JJ685_11400</name>
</gene>
<keyword evidence="2" id="KW-1185">Reference proteome</keyword>
<reference evidence="1 2" key="1">
    <citation type="journal article" date="2017" name="Int. J. Syst. Evol. Microbiol.">
        <title>Ramlibacter monticola sp. nov., isolated from forest soil.</title>
        <authorList>
            <person name="Chaudhary D.K."/>
            <person name="Kim J."/>
        </authorList>
    </citation>
    <scope>NUCLEOTIDE SEQUENCE [LARGE SCALE GENOMIC DNA]</scope>
    <source>
        <strain evidence="1 2">KACC 19175</strain>
    </source>
</reference>
<dbReference type="InterPro" id="IPR022050">
    <property type="entry name" value="T_hemolysin"/>
</dbReference>